<reference evidence="1 2" key="1">
    <citation type="submission" date="2019-02" db="EMBL/GenBank/DDBJ databases">
        <title>Deep-cultivation of Planctomycetes and their phenomic and genomic characterization uncovers novel biology.</title>
        <authorList>
            <person name="Wiegand S."/>
            <person name="Jogler M."/>
            <person name="Boedeker C."/>
            <person name="Pinto D."/>
            <person name="Vollmers J."/>
            <person name="Rivas-Marin E."/>
            <person name="Kohn T."/>
            <person name="Peeters S.H."/>
            <person name="Heuer A."/>
            <person name="Rast P."/>
            <person name="Oberbeckmann S."/>
            <person name="Bunk B."/>
            <person name="Jeske O."/>
            <person name="Meyerdierks A."/>
            <person name="Storesund J.E."/>
            <person name="Kallscheuer N."/>
            <person name="Luecker S."/>
            <person name="Lage O.M."/>
            <person name="Pohl T."/>
            <person name="Merkel B.J."/>
            <person name="Hornburger P."/>
            <person name="Mueller R.-W."/>
            <person name="Bruemmer F."/>
            <person name="Labrenz M."/>
            <person name="Spormann A.M."/>
            <person name="Op Den Camp H."/>
            <person name="Overmann J."/>
            <person name="Amann R."/>
            <person name="Jetten M.S.M."/>
            <person name="Mascher T."/>
            <person name="Medema M.H."/>
            <person name="Devos D.P."/>
            <person name="Kaster A.-K."/>
            <person name="Ovreas L."/>
            <person name="Rohde M."/>
            <person name="Galperin M.Y."/>
            <person name="Jogler C."/>
        </authorList>
    </citation>
    <scope>NUCLEOTIDE SEQUENCE [LARGE SCALE GENOMIC DNA]</scope>
    <source>
        <strain evidence="1 2">V7</strain>
    </source>
</reference>
<protein>
    <submittedName>
        <fullName evidence="1">Uncharacterized protein</fullName>
    </submittedName>
</protein>
<proteinExistence type="predicted"/>
<evidence type="ECO:0000313" key="2">
    <source>
        <dbReference type="Proteomes" id="UP000316476"/>
    </source>
</evidence>
<name>A0A5C6FNQ8_9PLAN</name>
<comment type="caution">
    <text evidence="1">The sequence shown here is derived from an EMBL/GenBank/DDBJ whole genome shotgun (WGS) entry which is preliminary data.</text>
</comment>
<sequence>MVPVNDRRKPKTDALKRLNNHFVQAQNTATAGSEYMLTNVPSSESGNNVRVVGGFDSHTFVI</sequence>
<dbReference type="AlphaFoldDB" id="A0A5C6FNQ8"/>
<dbReference type="Proteomes" id="UP000316476">
    <property type="component" value="Unassembled WGS sequence"/>
</dbReference>
<dbReference type="EMBL" id="SJPZ01000002">
    <property type="protein sequence ID" value="TWU62013.1"/>
    <property type="molecule type" value="Genomic_DNA"/>
</dbReference>
<organism evidence="1 2">
    <name type="scientific">Crateriforma conspicua</name>
    <dbReference type="NCBI Taxonomy" id="2527996"/>
    <lineage>
        <taxon>Bacteria</taxon>
        <taxon>Pseudomonadati</taxon>
        <taxon>Planctomycetota</taxon>
        <taxon>Planctomycetia</taxon>
        <taxon>Planctomycetales</taxon>
        <taxon>Planctomycetaceae</taxon>
        <taxon>Crateriforma</taxon>
    </lineage>
</organism>
<accession>A0A5C6FNQ8</accession>
<gene>
    <name evidence="1" type="ORF">V7x_37420</name>
</gene>
<evidence type="ECO:0000313" key="1">
    <source>
        <dbReference type="EMBL" id="TWU62013.1"/>
    </source>
</evidence>